<dbReference type="Pfam" id="PF02823">
    <property type="entry name" value="ATP-synt_DE_N"/>
    <property type="match status" value="1"/>
</dbReference>
<keyword evidence="9" id="KW-1003">Cell membrane</keyword>
<comment type="caution">
    <text evidence="12">The sequence shown here is derived from an EMBL/GenBank/DDBJ whole genome shotgun (WGS) entry which is preliminary data.</text>
</comment>
<dbReference type="NCBIfam" id="TIGR01216">
    <property type="entry name" value="ATP_synt_epsi"/>
    <property type="match status" value="1"/>
</dbReference>
<dbReference type="GO" id="GO:0046933">
    <property type="term" value="F:proton-transporting ATP synthase activity, rotational mechanism"/>
    <property type="evidence" value="ECO:0007669"/>
    <property type="project" value="UniProtKB-UniRule"/>
</dbReference>
<evidence type="ECO:0000256" key="6">
    <source>
        <dbReference type="ARBA" id="ARBA00023136"/>
    </source>
</evidence>
<dbReference type="PANTHER" id="PTHR13822:SF10">
    <property type="entry name" value="ATP SYNTHASE EPSILON CHAIN, CHLOROPLASTIC"/>
    <property type="match status" value="1"/>
</dbReference>
<keyword evidence="9" id="KW-0375">Hydrogen ion transport</keyword>
<evidence type="ECO:0000256" key="4">
    <source>
        <dbReference type="ARBA" id="ARBA00022448"/>
    </source>
</evidence>
<dbReference type="RefSeq" id="WP_120540945.1">
    <property type="nucleotide sequence ID" value="NZ_RAVZ01000070.1"/>
</dbReference>
<gene>
    <name evidence="9" type="primary">atpC</name>
    <name evidence="12" type="ORF">D7V88_12950</name>
</gene>
<feature type="domain" description="ATP synthase F1 complex delta/epsilon subunit N-terminal" evidence="11">
    <location>
        <begin position="4"/>
        <end position="82"/>
    </location>
</feature>
<evidence type="ECO:0000313" key="12">
    <source>
        <dbReference type="EMBL" id="RKG89219.1"/>
    </source>
</evidence>
<comment type="subunit">
    <text evidence="9 10">F-type ATPases have 2 components, CF(1) - the catalytic core - and CF(0) - the membrane proton channel. CF(1) has five subunits: alpha(3), beta(3), gamma(1), delta(1), epsilon(1). CF(0) has three main subunits: a, b and c.</text>
</comment>
<dbReference type="GO" id="GO:0005524">
    <property type="term" value="F:ATP binding"/>
    <property type="evidence" value="ECO:0007669"/>
    <property type="project" value="UniProtKB-UniRule"/>
</dbReference>
<dbReference type="GO" id="GO:0045259">
    <property type="term" value="C:proton-transporting ATP synthase complex"/>
    <property type="evidence" value="ECO:0007669"/>
    <property type="project" value="UniProtKB-KW"/>
</dbReference>
<dbReference type="OrthoDB" id="9799969at2"/>
<evidence type="ECO:0000259" key="11">
    <source>
        <dbReference type="Pfam" id="PF02823"/>
    </source>
</evidence>
<protein>
    <recommendedName>
        <fullName evidence="9">ATP synthase epsilon chain</fullName>
    </recommendedName>
    <alternativeName>
        <fullName evidence="9">ATP synthase F1 sector epsilon subunit</fullName>
    </alternativeName>
    <alternativeName>
        <fullName evidence="9">F-ATPase epsilon subunit</fullName>
    </alternativeName>
</protein>
<evidence type="ECO:0000256" key="2">
    <source>
        <dbReference type="ARBA" id="ARBA00004184"/>
    </source>
</evidence>
<dbReference type="CDD" id="cd12152">
    <property type="entry name" value="F1-ATPase_delta"/>
    <property type="match status" value="1"/>
</dbReference>
<evidence type="ECO:0000256" key="3">
    <source>
        <dbReference type="ARBA" id="ARBA00005712"/>
    </source>
</evidence>
<evidence type="ECO:0000313" key="13">
    <source>
        <dbReference type="Proteomes" id="UP000268094"/>
    </source>
</evidence>
<keyword evidence="7 9" id="KW-0139">CF(1)</keyword>
<dbReference type="InterPro" id="IPR020546">
    <property type="entry name" value="ATP_synth_F1_dsu/esu_N"/>
</dbReference>
<comment type="subcellular location">
    <subcellularLocation>
        <location evidence="9">Cell membrane</location>
        <topology evidence="9">Peripheral membrane protein</topology>
    </subcellularLocation>
    <subcellularLocation>
        <location evidence="2">Endomembrane system</location>
        <topology evidence="2">Peripheral membrane protein</topology>
    </subcellularLocation>
</comment>
<dbReference type="SUPFAM" id="SSF51344">
    <property type="entry name" value="Epsilon subunit of F1F0-ATP synthase N-terminal domain"/>
    <property type="match status" value="1"/>
</dbReference>
<keyword evidence="8 9" id="KW-0066">ATP synthesis</keyword>
<name>A0A3A8J0C6_9BACT</name>
<dbReference type="PANTHER" id="PTHR13822">
    <property type="entry name" value="ATP SYNTHASE DELTA/EPSILON CHAIN"/>
    <property type="match status" value="1"/>
</dbReference>
<dbReference type="GO" id="GO:0005886">
    <property type="term" value="C:plasma membrane"/>
    <property type="evidence" value="ECO:0007669"/>
    <property type="project" value="UniProtKB-SubCell"/>
</dbReference>
<keyword evidence="4 9" id="KW-0813">Transport</keyword>
<evidence type="ECO:0000256" key="10">
    <source>
        <dbReference type="RuleBase" id="RU003656"/>
    </source>
</evidence>
<proteinExistence type="inferred from homology"/>
<dbReference type="EMBL" id="RAVZ01000070">
    <property type="protein sequence ID" value="RKG89219.1"/>
    <property type="molecule type" value="Genomic_DNA"/>
</dbReference>
<organism evidence="12 13">
    <name type="scientific">Corallococcus terminator</name>
    <dbReference type="NCBI Taxonomy" id="2316733"/>
    <lineage>
        <taxon>Bacteria</taxon>
        <taxon>Pseudomonadati</taxon>
        <taxon>Myxococcota</taxon>
        <taxon>Myxococcia</taxon>
        <taxon>Myxococcales</taxon>
        <taxon>Cystobacterineae</taxon>
        <taxon>Myxococcaceae</taxon>
        <taxon>Corallococcus</taxon>
    </lineage>
</organism>
<dbReference type="InterPro" id="IPR036771">
    <property type="entry name" value="ATPsynth_dsu/esu_N"/>
</dbReference>
<evidence type="ECO:0000256" key="7">
    <source>
        <dbReference type="ARBA" id="ARBA00023196"/>
    </source>
</evidence>
<dbReference type="NCBIfam" id="NF009980">
    <property type="entry name" value="PRK13446.1"/>
    <property type="match status" value="1"/>
</dbReference>
<reference evidence="13" key="1">
    <citation type="submission" date="2018-09" db="EMBL/GenBank/DDBJ databases">
        <authorList>
            <person name="Livingstone P.G."/>
            <person name="Whitworth D.E."/>
        </authorList>
    </citation>
    <scope>NUCLEOTIDE SEQUENCE [LARGE SCALE GENOMIC DNA]</scope>
    <source>
        <strain evidence="13">CA054A</strain>
    </source>
</reference>
<dbReference type="HAMAP" id="MF_00530">
    <property type="entry name" value="ATP_synth_epsil_bac"/>
    <property type="match status" value="1"/>
</dbReference>
<dbReference type="GO" id="GO:0012505">
    <property type="term" value="C:endomembrane system"/>
    <property type="evidence" value="ECO:0007669"/>
    <property type="project" value="UniProtKB-SubCell"/>
</dbReference>
<dbReference type="Gene3D" id="2.60.15.10">
    <property type="entry name" value="F0F1 ATP synthase delta/epsilon subunit, N-terminal"/>
    <property type="match status" value="1"/>
</dbReference>
<comment type="similarity">
    <text evidence="3 9 10">Belongs to the ATPase epsilon chain family.</text>
</comment>
<evidence type="ECO:0000256" key="1">
    <source>
        <dbReference type="ARBA" id="ARBA00003543"/>
    </source>
</evidence>
<comment type="function">
    <text evidence="1 9">Produces ATP from ADP in the presence of a proton gradient across the membrane.</text>
</comment>
<accession>A0A3A8J0C6</accession>
<dbReference type="InterPro" id="IPR001469">
    <property type="entry name" value="ATP_synth_F1_dsu/esu"/>
</dbReference>
<keyword evidence="6 9" id="KW-0472">Membrane</keyword>
<keyword evidence="5 9" id="KW-0406">Ion transport</keyword>
<sequence>MAKLTVEIVTPEKRILTVQADEAIVPGGEGLFGVRPGHTPFLSLVEPGTLTLIEGGRQDRYFIAGGFVEVSNDKVLVLADAAEHITGIDVAGARRRLAESEARLKDLNSADARYALEQASVRREAARITASENR</sequence>
<keyword evidence="13" id="KW-1185">Reference proteome</keyword>
<evidence type="ECO:0000256" key="9">
    <source>
        <dbReference type="HAMAP-Rule" id="MF_00530"/>
    </source>
</evidence>
<dbReference type="AlphaFoldDB" id="A0A3A8J0C6"/>
<evidence type="ECO:0000256" key="5">
    <source>
        <dbReference type="ARBA" id="ARBA00023065"/>
    </source>
</evidence>
<dbReference type="Proteomes" id="UP000268094">
    <property type="component" value="Unassembled WGS sequence"/>
</dbReference>
<evidence type="ECO:0000256" key="8">
    <source>
        <dbReference type="ARBA" id="ARBA00023310"/>
    </source>
</evidence>